<dbReference type="Proteomes" id="UP000515123">
    <property type="component" value="Linkage group 2"/>
</dbReference>
<evidence type="ECO:0000256" key="2">
    <source>
        <dbReference type="ARBA" id="ARBA00010877"/>
    </source>
</evidence>
<keyword evidence="5" id="KW-1133">Transmembrane helix</keyword>
<name>A0A6P5EFL5_ANACO</name>
<evidence type="ECO:0000256" key="3">
    <source>
        <dbReference type="ARBA" id="ARBA00022692"/>
    </source>
</evidence>
<keyword evidence="10" id="KW-1185">Reference proteome</keyword>
<gene>
    <name evidence="11" type="primary">LOC109705710</name>
</gene>
<accession>A0A6P5EFL5</accession>
<keyword evidence="8" id="KW-0175">Coiled coil</keyword>
<dbReference type="OrthoDB" id="10261039at2759"/>
<dbReference type="AlphaFoldDB" id="A0A6P5EFL5"/>
<reference evidence="11" key="2">
    <citation type="submission" date="2025-08" db="UniProtKB">
        <authorList>
            <consortium name="RefSeq"/>
        </authorList>
    </citation>
    <scope>IDENTIFICATION</scope>
    <source>
        <tissue evidence="11">Leaf</tissue>
    </source>
</reference>
<organism evidence="10 11">
    <name type="scientific">Ananas comosus</name>
    <name type="common">Pineapple</name>
    <name type="synonym">Ananas ananas</name>
    <dbReference type="NCBI Taxonomy" id="4615"/>
    <lineage>
        <taxon>Eukaryota</taxon>
        <taxon>Viridiplantae</taxon>
        <taxon>Streptophyta</taxon>
        <taxon>Embryophyta</taxon>
        <taxon>Tracheophyta</taxon>
        <taxon>Spermatophyta</taxon>
        <taxon>Magnoliopsida</taxon>
        <taxon>Liliopsida</taxon>
        <taxon>Poales</taxon>
        <taxon>Bromeliaceae</taxon>
        <taxon>Bromelioideae</taxon>
        <taxon>Ananas</taxon>
    </lineage>
</organism>
<dbReference type="PANTHER" id="PTHR15415">
    <property type="entry name" value="MITOFILIN"/>
    <property type="match status" value="1"/>
</dbReference>
<reference evidence="10" key="1">
    <citation type="journal article" date="2015" name="Nat. Genet.">
        <title>The pineapple genome and the evolution of CAM photosynthesis.</title>
        <authorList>
            <person name="Ming R."/>
            <person name="VanBuren R."/>
            <person name="Wai C.M."/>
            <person name="Tang H."/>
            <person name="Schatz M.C."/>
            <person name="Bowers J.E."/>
            <person name="Lyons E."/>
            <person name="Wang M.L."/>
            <person name="Chen J."/>
            <person name="Biggers E."/>
            <person name="Zhang J."/>
            <person name="Huang L."/>
            <person name="Zhang L."/>
            <person name="Miao W."/>
            <person name="Zhang J."/>
            <person name="Ye Z."/>
            <person name="Miao C."/>
            <person name="Lin Z."/>
            <person name="Wang H."/>
            <person name="Zhou H."/>
            <person name="Yim W.C."/>
            <person name="Priest H.D."/>
            <person name="Zheng C."/>
            <person name="Woodhouse M."/>
            <person name="Edger P.P."/>
            <person name="Guyot R."/>
            <person name="Guo H.B."/>
            <person name="Guo H."/>
            <person name="Zheng G."/>
            <person name="Singh R."/>
            <person name="Sharma A."/>
            <person name="Min X."/>
            <person name="Zheng Y."/>
            <person name="Lee H."/>
            <person name="Gurtowski J."/>
            <person name="Sedlazeck F.J."/>
            <person name="Harkess A."/>
            <person name="McKain M.R."/>
            <person name="Liao Z."/>
            <person name="Fang J."/>
            <person name="Liu J."/>
            <person name="Zhang X."/>
            <person name="Zhang Q."/>
            <person name="Hu W."/>
            <person name="Qin Y."/>
            <person name="Wang K."/>
            <person name="Chen L.Y."/>
            <person name="Shirley N."/>
            <person name="Lin Y.R."/>
            <person name="Liu L.Y."/>
            <person name="Hernandez A.G."/>
            <person name="Wright C.L."/>
            <person name="Bulone V."/>
            <person name="Tuskan G.A."/>
            <person name="Heath K."/>
            <person name="Zee F."/>
            <person name="Moore P.H."/>
            <person name="Sunkar R."/>
            <person name="Leebens-Mack J.H."/>
            <person name="Mockler T."/>
            <person name="Bennetzen J.L."/>
            <person name="Freeling M."/>
            <person name="Sankoff D."/>
            <person name="Paterson A.H."/>
            <person name="Zhu X."/>
            <person name="Yang X."/>
            <person name="Smith J.A."/>
            <person name="Cushman J.C."/>
            <person name="Paull R.E."/>
            <person name="Yu Q."/>
        </authorList>
    </citation>
    <scope>NUCLEOTIDE SEQUENCE [LARGE SCALE GENOMIC DNA]</scope>
    <source>
        <strain evidence="10">cv. F153</strain>
    </source>
</reference>
<feature type="compositionally biased region" description="Polar residues" evidence="9">
    <location>
        <begin position="34"/>
        <end position="48"/>
    </location>
</feature>
<feature type="region of interest" description="Disordered" evidence="9">
    <location>
        <begin position="151"/>
        <end position="196"/>
    </location>
</feature>
<keyword evidence="6" id="KW-0496">Mitochondrion</keyword>
<protein>
    <submittedName>
        <fullName evidence="11">MICOS complex subunit MIC60</fullName>
    </submittedName>
</protein>
<comment type="similarity">
    <text evidence="2">Belongs to the MICOS complex subunit Mic60 family.</text>
</comment>
<feature type="region of interest" description="Disordered" evidence="9">
    <location>
        <begin position="21"/>
        <end position="55"/>
    </location>
</feature>
<evidence type="ECO:0000313" key="11">
    <source>
        <dbReference type="RefSeq" id="XP_020082052.1"/>
    </source>
</evidence>
<feature type="compositionally biased region" description="Polar residues" evidence="9">
    <location>
        <begin position="175"/>
        <end position="196"/>
    </location>
</feature>
<dbReference type="RefSeq" id="XP_020082052.1">
    <property type="nucleotide sequence ID" value="XM_020226463.1"/>
</dbReference>
<keyword evidence="3" id="KW-0812">Transmembrane</keyword>
<dbReference type="Pfam" id="PF09731">
    <property type="entry name" value="Mitofilin"/>
    <property type="match status" value="1"/>
</dbReference>
<dbReference type="GeneID" id="109705710"/>
<evidence type="ECO:0000256" key="6">
    <source>
        <dbReference type="ARBA" id="ARBA00023128"/>
    </source>
</evidence>
<proteinExistence type="inferred from homology"/>
<keyword evidence="7" id="KW-0472">Membrane</keyword>
<keyword evidence="4" id="KW-0999">Mitochondrion inner membrane</keyword>
<evidence type="ECO:0000256" key="4">
    <source>
        <dbReference type="ARBA" id="ARBA00022792"/>
    </source>
</evidence>
<evidence type="ECO:0000313" key="10">
    <source>
        <dbReference type="Proteomes" id="UP000515123"/>
    </source>
</evidence>
<evidence type="ECO:0000256" key="1">
    <source>
        <dbReference type="ARBA" id="ARBA00004273"/>
    </source>
</evidence>
<evidence type="ECO:0000256" key="7">
    <source>
        <dbReference type="ARBA" id="ARBA00023136"/>
    </source>
</evidence>
<evidence type="ECO:0000256" key="5">
    <source>
        <dbReference type="ARBA" id="ARBA00022989"/>
    </source>
</evidence>
<evidence type="ECO:0000256" key="8">
    <source>
        <dbReference type="SAM" id="Coils"/>
    </source>
</evidence>
<dbReference type="GO" id="GO:0042407">
    <property type="term" value="P:cristae formation"/>
    <property type="evidence" value="ECO:0007669"/>
    <property type="project" value="TreeGrafter"/>
</dbReference>
<dbReference type="PANTHER" id="PTHR15415:SF7">
    <property type="entry name" value="MICOS COMPLEX SUBUNIT MIC60"/>
    <property type="match status" value="1"/>
</dbReference>
<dbReference type="GO" id="GO:0061617">
    <property type="term" value="C:MICOS complex"/>
    <property type="evidence" value="ECO:0007669"/>
    <property type="project" value="TreeGrafter"/>
</dbReference>
<dbReference type="InterPro" id="IPR019133">
    <property type="entry name" value="MIC60"/>
</dbReference>
<feature type="coiled-coil region" evidence="8">
    <location>
        <begin position="337"/>
        <end position="419"/>
    </location>
</feature>
<sequence length="637" mass="69581">MFARCIRDLSSGRSLRRIPRPVTAQMPFLRTSRNEFSNAPKQNPSQKTVPVEETPNARNSMSKIVLGSVVVGAAAMAAYQAGFIDLKVKDGKSTVGTAEQNVIKMPENLENAARQDGVTVDGKQSALEPETETVEVYNELHLPKDLEVNEEVVSEIPPPQEESAPAQEKEPETLPQETVQVPDDQTSVSNLLSESNPNLDSKELYVEEKAIPGISNESEGIDGSIIVTGESGVLEAASHHDKHTELPKDQLDAETVAPKSLSESYSLHDEGKPEISIKGEGADAVAAFSSNKEALVANKETPVDEKLSDDGRILLDLIDAIHAAERKQAESDAYKFSEEKRMLKEKYEKELKDARARELMFAEEVAILEKELKKEKVKTATAIKTLQEKAEQNLREELKRKEEETAEQLEKVQELAKAELSGAIAKEKAAQIERIAEANLNINALCMAFYARSEEARQSHSVHKLALGTLALEEALSKGLPVRTEVDSLRKSLEGIDKDSLLELALSTLPEQVLDNGTDTQMKLNQKFNSLKGTLRHFSLIPAGGGGILAHAVAHVASSIKMKEDQLGDGIESVIARVENFLSDGKLAEAAEALEEGVHGSEASEVIVEWVMRARSRAIAEQTLALLQSYATSITFS</sequence>
<evidence type="ECO:0000256" key="9">
    <source>
        <dbReference type="SAM" id="MobiDB-lite"/>
    </source>
</evidence>
<comment type="subcellular location">
    <subcellularLocation>
        <location evidence="1">Mitochondrion inner membrane</location>
    </subcellularLocation>
</comment>